<protein>
    <recommendedName>
        <fullName evidence="1">ESAT-6-like protein</fullName>
    </recommendedName>
</protein>
<dbReference type="NCBIfam" id="TIGR03930">
    <property type="entry name" value="WXG100_ESAT6"/>
    <property type="match status" value="1"/>
</dbReference>
<comment type="similarity">
    <text evidence="1">Belongs to the WXG100 family.</text>
</comment>
<comment type="caution">
    <text evidence="2">The sequence shown here is derived from an EMBL/GenBank/DDBJ whole genome shotgun (WGS) entry which is preliminary data.</text>
</comment>
<dbReference type="InterPro" id="IPR010310">
    <property type="entry name" value="T7SS_ESAT-6-like"/>
</dbReference>
<dbReference type="AlphaFoldDB" id="A0A9W6STS4"/>
<dbReference type="InterPro" id="IPR036689">
    <property type="entry name" value="ESAT-6-like_sf"/>
</dbReference>
<dbReference type="SUPFAM" id="SSF140453">
    <property type="entry name" value="EsxAB dimer-like"/>
    <property type="match status" value="1"/>
</dbReference>
<reference evidence="2" key="1">
    <citation type="submission" date="2023-03" db="EMBL/GenBank/DDBJ databases">
        <title>Actinorhabdospora filicis NBRC 111898.</title>
        <authorList>
            <person name="Ichikawa N."/>
            <person name="Sato H."/>
            <person name="Tonouchi N."/>
        </authorList>
    </citation>
    <scope>NUCLEOTIDE SEQUENCE</scope>
    <source>
        <strain evidence="2">NBRC 111898</strain>
    </source>
</reference>
<dbReference type="RefSeq" id="WP_285667375.1">
    <property type="nucleotide sequence ID" value="NZ_BSTX01000007.1"/>
</dbReference>
<dbReference type="EMBL" id="BSTX01000007">
    <property type="protein sequence ID" value="GLZ81819.1"/>
    <property type="molecule type" value="Genomic_DNA"/>
</dbReference>
<gene>
    <name evidence="2" type="ORF">Afil01_66260</name>
</gene>
<organism evidence="2 3">
    <name type="scientific">Actinorhabdospora filicis</name>
    <dbReference type="NCBI Taxonomy" id="1785913"/>
    <lineage>
        <taxon>Bacteria</taxon>
        <taxon>Bacillati</taxon>
        <taxon>Actinomycetota</taxon>
        <taxon>Actinomycetes</taxon>
        <taxon>Micromonosporales</taxon>
        <taxon>Micromonosporaceae</taxon>
        <taxon>Actinorhabdospora</taxon>
    </lineage>
</organism>
<keyword evidence="3" id="KW-1185">Reference proteome</keyword>
<name>A0A9W6STS4_9ACTN</name>
<sequence>MSGDRILVSYEAMQGAQAEMGKIAGQIQQEIEDLKGQLAKIEWEGQDANAYNEHQAAASQSVIDIKELLEQIAAAVGQAHDNYNETERSNAASW</sequence>
<dbReference type="Pfam" id="PF06013">
    <property type="entry name" value="WXG100"/>
    <property type="match status" value="1"/>
</dbReference>
<dbReference type="Proteomes" id="UP001165079">
    <property type="component" value="Unassembled WGS sequence"/>
</dbReference>
<dbReference type="Gene3D" id="1.10.287.1060">
    <property type="entry name" value="ESAT-6-like"/>
    <property type="match status" value="1"/>
</dbReference>
<evidence type="ECO:0000313" key="3">
    <source>
        <dbReference type="Proteomes" id="UP001165079"/>
    </source>
</evidence>
<proteinExistence type="inferred from homology"/>
<accession>A0A9W6STS4</accession>
<evidence type="ECO:0000313" key="2">
    <source>
        <dbReference type="EMBL" id="GLZ81819.1"/>
    </source>
</evidence>
<evidence type="ECO:0000256" key="1">
    <source>
        <dbReference type="RuleBase" id="RU362001"/>
    </source>
</evidence>